<dbReference type="EMBL" id="CP000479">
    <property type="protein sequence ID" value="ABK65861.1"/>
    <property type="molecule type" value="Genomic_DNA"/>
</dbReference>
<dbReference type="KEGG" id="mav:MAV_0296"/>
<organism evidence="1 2">
    <name type="scientific">Mycobacterium avium (strain 104)</name>
    <dbReference type="NCBI Taxonomy" id="243243"/>
    <lineage>
        <taxon>Bacteria</taxon>
        <taxon>Bacillati</taxon>
        <taxon>Actinomycetota</taxon>
        <taxon>Actinomycetes</taxon>
        <taxon>Mycobacteriales</taxon>
        <taxon>Mycobacteriaceae</taxon>
        <taxon>Mycobacterium</taxon>
        <taxon>Mycobacterium avium complex (MAC)</taxon>
    </lineage>
</organism>
<dbReference type="Proteomes" id="UP000001574">
    <property type="component" value="Chromosome"/>
</dbReference>
<protein>
    <submittedName>
        <fullName evidence="1">Uncharacterized protein</fullName>
    </submittedName>
</protein>
<reference evidence="1 2" key="1">
    <citation type="submission" date="2006-10" db="EMBL/GenBank/DDBJ databases">
        <authorList>
            <person name="Fleischmann R.D."/>
            <person name="Dodson R.J."/>
            <person name="Haft D.H."/>
            <person name="Merkel J.S."/>
            <person name="Nelson W.C."/>
            <person name="Fraser C.M."/>
        </authorList>
    </citation>
    <scope>NUCLEOTIDE SEQUENCE [LARGE SCALE GENOMIC DNA]</scope>
    <source>
        <strain evidence="1 2">104</strain>
    </source>
</reference>
<evidence type="ECO:0000313" key="2">
    <source>
        <dbReference type="Proteomes" id="UP000001574"/>
    </source>
</evidence>
<evidence type="ECO:0000313" key="1">
    <source>
        <dbReference type="EMBL" id="ABK65861.1"/>
    </source>
</evidence>
<gene>
    <name evidence="1" type="ordered locus">MAV_0296</name>
</gene>
<accession>A0A0H2ZVX8</accession>
<proteinExistence type="predicted"/>
<sequence>MSVGRGWATIEADLRAELAAIGVEKVSVYEKYGWLRADPTPWSEAAQAICDRAEERSETTCEVCGARPAERNRLPSGWIKTLCAWHRTGPIVRYRPGWQARVDRLVTELAGVEPNAMVTIVEPTTLGPKGMFHTETEAGRELIWAALEELARTCGRCGCVGAERIDWCETCASRRVQAKRPASEEP</sequence>
<name>A0A0H2ZVX8_MYCA1</name>
<dbReference type="AlphaFoldDB" id="A0A0H2ZVX8"/>
<dbReference type="HOGENOM" id="CLU_1452930_0_0_11"/>
<dbReference type="RefSeq" id="WP_011723466.1">
    <property type="nucleotide sequence ID" value="NC_008595.1"/>
</dbReference>